<dbReference type="Gene3D" id="3.50.50.60">
    <property type="entry name" value="FAD/NAD(P)-binding domain"/>
    <property type="match status" value="2"/>
</dbReference>
<dbReference type="PANTHER" id="PTHR22912">
    <property type="entry name" value="DISULFIDE OXIDOREDUCTASE"/>
    <property type="match status" value="1"/>
</dbReference>
<dbReference type="PROSITE" id="PS00076">
    <property type="entry name" value="PYRIDINE_REDOX_1"/>
    <property type="match status" value="1"/>
</dbReference>
<dbReference type="RefSeq" id="WP_210101248.1">
    <property type="nucleotide sequence ID" value="NZ_BAABLK010000028.1"/>
</dbReference>
<dbReference type="Proteomes" id="UP001501257">
    <property type="component" value="Unassembled WGS sequence"/>
</dbReference>
<dbReference type="NCBIfam" id="NF005884">
    <property type="entry name" value="PRK07846.1"/>
    <property type="match status" value="1"/>
</dbReference>
<evidence type="ECO:0000256" key="2">
    <source>
        <dbReference type="ARBA" id="ARBA00007532"/>
    </source>
</evidence>
<feature type="domain" description="FAD/NAD(P)-binding" evidence="11">
    <location>
        <begin position="4"/>
        <end position="325"/>
    </location>
</feature>
<evidence type="ECO:0000256" key="7">
    <source>
        <dbReference type="ARBA" id="ARBA00023157"/>
    </source>
</evidence>
<proteinExistence type="inferred from homology"/>
<accession>A0ABP9TKD3</accession>
<keyword evidence="7" id="KW-1015">Disulfide bond</keyword>
<gene>
    <name evidence="12" type="ORF">GCM10025778_18570</name>
</gene>
<keyword evidence="3 9" id="KW-0285">Flavoprotein</keyword>
<evidence type="ECO:0000259" key="10">
    <source>
        <dbReference type="Pfam" id="PF02852"/>
    </source>
</evidence>
<keyword evidence="4 9" id="KW-0274">FAD</keyword>
<keyword evidence="5 9" id="KW-0560">Oxidoreductase</keyword>
<dbReference type="PRINTS" id="PR00368">
    <property type="entry name" value="FADPNR"/>
</dbReference>
<dbReference type="PANTHER" id="PTHR22912:SF217">
    <property type="entry name" value="DIHYDROLIPOYL DEHYDROGENASE"/>
    <property type="match status" value="1"/>
</dbReference>
<comment type="similarity">
    <text evidence="2 9">Belongs to the class-I pyridine nucleotide-disulfide oxidoreductase family.</text>
</comment>
<dbReference type="InterPro" id="IPR012999">
    <property type="entry name" value="Pyr_OxRdtase_I_AS"/>
</dbReference>
<reference evidence="13" key="1">
    <citation type="journal article" date="2019" name="Int. J. Syst. Evol. Microbiol.">
        <title>The Global Catalogue of Microorganisms (GCM) 10K type strain sequencing project: providing services to taxonomists for standard genome sequencing and annotation.</title>
        <authorList>
            <consortium name="The Broad Institute Genomics Platform"/>
            <consortium name="The Broad Institute Genome Sequencing Center for Infectious Disease"/>
            <person name="Wu L."/>
            <person name="Ma J."/>
        </authorList>
    </citation>
    <scope>NUCLEOTIDE SEQUENCE [LARGE SCALE GENOMIC DNA]</scope>
    <source>
        <strain evidence="13">JCM 18952</strain>
    </source>
</reference>
<dbReference type="InterPro" id="IPR001100">
    <property type="entry name" value="Pyr_nuc-diS_OxRdtase"/>
</dbReference>
<evidence type="ECO:0000256" key="1">
    <source>
        <dbReference type="ARBA" id="ARBA00001974"/>
    </source>
</evidence>
<dbReference type="SUPFAM" id="SSF51905">
    <property type="entry name" value="FAD/NAD(P)-binding domain"/>
    <property type="match status" value="1"/>
</dbReference>
<dbReference type="PIRSF" id="PIRSF000350">
    <property type="entry name" value="Mercury_reductase_MerA"/>
    <property type="match status" value="1"/>
</dbReference>
<dbReference type="PRINTS" id="PR00411">
    <property type="entry name" value="PNDRDTASEI"/>
</dbReference>
<evidence type="ECO:0000313" key="12">
    <source>
        <dbReference type="EMBL" id="GAA5227324.1"/>
    </source>
</evidence>
<dbReference type="SUPFAM" id="SSF55424">
    <property type="entry name" value="FAD/NAD-linked reductases, dimerisation (C-terminal) domain"/>
    <property type="match status" value="1"/>
</dbReference>
<keyword evidence="8 9" id="KW-0676">Redox-active center</keyword>
<dbReference type="Pfam" id="PF07992">
    <property type="entry name" value="Pyr_redox_2"/>
    <property type="match status" value="1"/>
</dbReference>
<name>A0ABP9TKD3_9MICC</name>
<evidence type="ECO:0000256" key="6">
    <source>
        <dbReference type="ARBA" id="ARBA00023027"/>
    </source>
</evidence>
<evidence type="ECO:0000256" key="5">
    <source>
        <dbReference type="ARBA" id="ARBA00023002"/>
    </source>
</evidence>
<dbReference type="InterPro" id="IPR016156">
    <property type="entry name" value="FAD/NAD-linked_Rdtase_dimer_sf"/>
</dbReference>
<dbReference type="InterPro" id="IPR004099">
    <property type="entry name" value="Pyr_nucl-diS_OxRdtase_dimer"/>
</dbReference>
<dbReference type="InterPro" id="IPR023753">
    <property type="entry name" value="FAD/NAD-binding_dom"/>
</dbReference>
<dbReference type="EMBL" id="BAABLK010000028">
    <property type="protein sequence ID" value="GAA5227324.1"/>
    <property type="molecule type" value="Genomic_DNA"/>
</dbReference>
<organism evidence="12 13">
    <name type="scientific">Paeniglutamicibacter antarcticus</name>
    <dbReference type="NCBI Taxonomy" id="494023"/>
    <lineage>
        <taxon>Bacteria</taxon>
        <taxon>Bacillati</taxon>
        <taxon>Actinomycetota</taxon>
        <taxon>Actinomycetes</taxon>
        <taxon>Micrococcales</taxon>
        <taxon>Micrococcaceae</taxon>
        <taxon>Paeniglutamicibacter</taxon>
    </lineage>
</organism>
<dbReference type="InterPro" id="IPR036188">
    <property type="entry name" value="FAD/NAD-bd_sf"/>
</dbReference>
<keyword evidence="13" id="KW-1185">Reference proteome</keyword>
<protein>
    <submittedName>
        <fullName evidence="12">Mycothione reductase</fullName>
    </submittedName>
</protein>
<evidence type="ECO:0000256" key="3">
    <source>
        <dbReference type="ARBA" id="ARBA00022630"/>
    </source>
</evidence>
<evidence type="ECO:0000256" key="9">
    <source>
        <dbReference type="RuleBase" id="RU003691"/>
    </source>
</evidence>
<dbReference type="Gene3D" id="3.30.390.30">
    <property type="match status" value="1"/>
</dbReference>
<evidence type="ECO:0000259" key="11">
    <source>
        <dbReference type="Pfam" id="PF07992"/>
    </source>
</evidence>
<feature type="domain" description="Pyridine nucleotide-disulphide oxidoreductase dimerisation" evidence="10">
    <location>
        <begin position="346"/>
        <end position="457"/>
    </location>
</feature>
<evidence type="ECO:0000256" key="4">
    <source>
        <dbReference type="ARBA" id="ARBA00022827"/>
    </source>
</evidence>
<evidence type="ECO:0000256" key="8">
    <source>
        <dbReference type="ARBA" id="ARBA00023284"/>
    </source>
</evidence>
<comment type="cofactor">
    <cofactor evidence="1">
        <name>FAD</name>
        <dbReference type="ChEBI" id="CHEBI:57692"/>
    </cofactor>
</comment>
<keyword evidence="6" id="KW-0520">NAD</keyword>
<dbReference type="Pfam" id="PF02852">
    <property type="entry name" value="Pyr_redox_dim"/>
    <property type="match status" value="1"/>
</dbReference>
<evidence type="ECO:0000313" key="13">
    <source>
        <dbReference type="Proteomes" id="UP001501257"/>
    </source>
</evidence>
<comment type="caution">
    <text evidence="12">The sequence shown here is derived from an EMBL/GenBank/DDBJ whole genome shotgun (WGS) entry which is preliminary data.</text>
</comment>
<sequence>MAHYDLAIIGSGSGNSLITEFWDDKKVAIIDSGVFGGTCLNVGCIPTKMFVYPAQLAQSAAEAKRLGVDLDFSGANWPEIRDRIFGRIDAISEAGKNYRAHELENVTLYTEHVSFVSPNELRTASGQSITAERIVVATGSRATLPDAPGIDLPGVHTSDSIMRLDALPKSLVILGGGYIASEFAAVFSALGSEVIQVNRSGALMRKQDADITAAFTQAAAKRWGVELNANLRGITKQGDGLHLEFARGSESLVLEADTVLVATGRRPNTDALGVSGLGFDMREDGSLIVDEYQRILASGTPVPGLFGMGDAANTEQLKHVANREARVVSHNLENPLAMRPMDRRAVPAAVFSIPQIACVGLSEEQARAEHGEDAVLSVIQDFGSTAYGWAMEDGEGIVKLVAHKESGLLLGAHIMGHEAALLIQPLIQAMVTGLDVSTMAREQFWIHPALSEVVENALLGLGVPARGDDPL</sequence>
<dbReference type="InterPro" id="IPR050151">
    <property type="entry name" value="Class-I_Pyr_Nuc-Dis_Oxidored"/>
</dbReference>